<feature type="transmembrane region" description="Helical" evidence="8">
    <location>
        <begin position="118"/>
        <end position="139"/>
    </location>
</feature>
<evidence type="ECO:0000256" key="1">
    <source>
        <dbReference type="ARBA" id="ARBA00004141"/>
    </source>
</evidence>
<dbReference type="PANTHER" id="PTHR34975:SF2">
    <property type="entry name" value="SPORE GERMINATION PROTEIN A2"/>
    <property type="match status" value="1"/>
</dbReference>
<feature type="transmembrane region" description="Helical" evidence="8">
    <location>
        <begin position="46"/>
        <end position="66"/>
    </location>
</feature>
<evidence type="ECO:0000256" key="4">
    <source>
        <dbReference type="ARBA" id="ARBA00022544"/>
    </source>
</evidence>
<organism evidence="9 10">
    <name type="scientific">Neobacillus novalis</name>
    <dbReference type="NCBI Taxonomy" id="220687"/>
    <lineage>
        <taxon>Bacteria</taxon>
        <taxon>Bacillati</taxon>
        <taxon>Bacillota</taxon>
        <taxon>Bacilli</taxon>
        <taxon>Bacillales</taxon>
        <taxon>Bacillaceae</taxon>
        <taxon>Neobacillus</taxon>
    </lineage>
</organism>
<accession>A0AA95SAB0</accession>
<feature type="transmembrane region" description="Helical" evidence="8">
    <location>
        <begin position="220"/>
        <end position="241"/>
    </location>
</feature>
<keyword evidence="4" id="KW-0309">Germination</keyword>
<evidence type="ECO:0000256" key="8">
    <source>
        <dbReference type="SAM" id="Phobius"/>
    </source>
</evidence>
<keyword evidence="7 8" id="KW-0472">Membrane</keyword>
<evidence type="ECO:0000313" key="9">
    <source>
        <dbReference type="EMBL" id="WHY85587.1"/>
    </source>
</evidence>
<evidence type="ECO:0000313" key="10">
    <source>
        <dbReference type="Proteomes" id="UP001178288"/>
    </source>
</evidence>
<dbReference type="Pfam" id="PF03845">
    <property type="entry name" value="Spore_permease"/>
    <property type="match status" value="1"/>
</dbReference>
<dbReference type="AlphaFoldDB" id="A0AA95SAB0"/>
<dbReference type="RefSeq" id="WP_235845588.1">
    <property type="nucleotide sequence ID" value="NZ_CP126114.1"/>
</dbReference>
<feature type="transmembrane region" description="Helical" evidence="8">
    <location>
        <begin position="12"/>
        <end position="34"/>
    </location>
</feature>
<dbReference type="GO" id="GO:0016020">
    <property type="term" value="C:membrane"/>
    <property type="evidence" value="ECO:0007669"/>
    <property type="project" value="UniProtKB-SubCell"/>
</dbReference>
<keyword evidence="5 8" id="KW-0812">Transmembrane</keyword>
<feature type="transmembrane region" description="Helical" evidence="8">
    <location>
        <begin position="276"/>
        <end position="294"/>
    </location>
</feature>
<feature type="transmembrane region" description="Helical" evidence="8">
    <location>
        <begin position="86"/>
        <end position="106"/>
    </location>
</feature>
<proteinExistence type="inferred from homology"/>
<comment type="subcellular location">
    <subcellularLocation>
        <location evidence="1">Membrane</location>
        <topology evidence="1">Multi-pass membrane protein</topology>
    </subcellularLocation>
</comment>
<keyword evidence="6 8" id="KW-1133">Transmembrane helix</keyword>
<feature type="transmembrane region" description="Helical" evidence="8">
    <location>
        <begin position="336"/>
        <end position="358"/>
    </location>
</feature>
<evidence type="ECO:0000256" key="3">
    <source>
        <dbReference type="ARBA" id="ARBA00022448"/>
    </source>
</evidence>
<dbReference type="KEGG" id="nnv:QNH39_23735"/>
<sequence length="369" mass="42499">MGGIAIKKSDSITVFQLILLSMTAIGLKNHVIIISPMIQTAGRDSWLSVIVSLFFVLLWVPLLFFIHKKTKQQHLNKWMQKHTGKWLGNFIFFIVILYLTIIAGVTLRETITWVNITFLPRTPFFLLAACFALVCWMLAGTCLRTLSIVNVFLLFFIVLLGFFVSFTNIQYKNFSLLMPFLEHGFRPVLKGTVYQCSGMVELIFFLFLQHKTETPFRFRHLIITSVILTLLTVGPLIGAVIEFGPVEASKQRFPPYEEWGLASLGNFIEHVDFLSIYQWLSGAFIRISLLLLLIREYLPFKQKRNWFLLIILAAITAIALLPISDFQYLRILSANILPFTLWFFLGFSVFLGLLAAIFERKVWRPNKDV</sequence>
<evidence type="ECO:0000256" key="7">
    <source>
        <dbReference type="ARBA" id="ARBA00023136"/>
    </source>
</evidence>
<comment type="similarity">
    <text evidence="2">Belongs to the amino acid-polyamine-organocation (APC) superfamily. Spore germination protein (SGP) (TC 2.A.3.9) family.</text>
</comment>
<dbReference type="InterPro" id="IPR004761">
    <property type="entry name" value="Spore_GerAB"/>
</dbReference>
<gene>
    <name evidence="9" type="ORF">QNH39_23735</name>
</gene>
<dbReference type="Proteomes" id="UP001178288">
    <property type="component" value="Chromosome"/>
</dbReference>
<feature type="transmembrane region" description="Helical" evidence="8">
    <location>
        <begin position="306"/>
        <end position="324"/>
    </location>
</feature>
<reference evidence="9" key="1">
    <citation type="submission" date="2023-05" db="EMBL/GenBank/DDBJ databases">
        <title>Comparative genomics of Bacillaceae isolates and their secondary metabolite potential.</title>
        <authorList>
            <person name="Song L."/>
            <person name="Nielsen L.J."/>
            <person name="Mohite O."/>
            <person name="Xu X."/>
            <person name="Weber T."/>
            <person name="Kovacs A.T."/>
        </authorList>
    </citation>
    <scope>NUCLEOTIDE SEQUENCE</scope>
    <source>
        <strain evidence="9">XLM17</strain>
    </source>
</reference>
<evidence type="ECO:0000256" key="2">
    <source>
        <dbReference type="ARBA" id="ARBA00007998"/>
    </source>
</evidence>
<keyword evidence="3" id="KW-0813">Transport</keyword>
<feature type="transmembrane region" description="Helical" evidence="8">
    <location>
        <begin position="151"/>
        <end position="171"/>
    </location>
</feature>
<dbReference type="NCBIfam" id="TIGR00912">
    <property type="entry name" value="2A0309"/>
    <property type="match status" value="1"/>
</dbReference>
<name>A0AA95SAB0_9BACI</name>
<evidence type="ECO:0000256" key="6">
    <source>
        <dbReference type="ARBA" id="ARBA00022989"/>
    </source>
</evidence>
<dbReference type="PANTHER" id="PTHR34975">
    <property type="entry name" value="SPORE GERMINATION PROTEIN A2"/>
    <property type="match status" value="1"/>
</dbReference>
<feature type="transmembrane region" description="Helical" evidence="8">
    <location>
        <begin position="191"/>
        <end position="208"/>
    </location>
</feature>
<keyword evidence="10" id="KW-1185">Reference proteome</keyword>
<dbReference type="GO" id="GO:0009847">
    <property type="term" value="P:spore germination"/>
    <property type="evidence" value="ECO:0007669"/>
    <property type="project" value="InterPro"/>
</dbReference>
<protein>
    <submittedName>
        <fullName evidence="9">Endospore germination permease</fullName>
    </submittedName>
</protein>
<evidence type="ECO:0000256" key="5">
    <source>
        <dbReference type="ARBA" id="ARBA00022692"/>
    </source>
</evidence>
<dbReference type="EMBL" id="CP126114">
    <property type="protein sequence ID" value="WHY85587.1"/>
    <property type="molecule type" value="Genomic_DNA"/>
</dbReference>